<dbReference type="EC" id="2.7.1.71" evidence="7"/>
<evidence type="ECO:0000256" key="7">
    <source>
        <dbReference type="HAMAP-Rule" id="MF_00109"/>
    </source>
</evidence>
<dbReference type="Proteomes" id="UP000541033">
    <property type="component" value="Unassembled WGS sequence"/>
</dbReference>
<dbReference type="GO" id="GO:0000287">
    <property type="term" value="F:magnesium ion binding"/>
    <property type="evidence" value="ECO:0007669"/>
    <property type="project" value="UniProtKB-UniRule"/>
</dbReference>
<comment type="caution">
    <text evidence="7">Lacks conserved residue(s) required for the propagation of feature annotation.</text>
</comment>
<feature type="binding site" evidence="7">
    <location>
        <position position="51"/>
    </location>
    <ligand>
        <name>substrate</name>
    </ligand>
</feature>
<feature type="binding site" evidence="7">
    <location>
        <begin position="29"/>
        <end position="34"/>
    </location>
    <ligand>
        <name>ATP</name>
        <dbReference type="ChEBI" id="CHEBI:30616"/>
    </ligand>
</feature>
<evidence type="ECO:0000256" key="3">
    <source>
        <dbReference type="ARBA" id="ARBA00022741"/>
    </source>
</evidence>
<evidence type="ECO:0000313" key="9">
    <source>
        <dbReference type="Proteomes" id="UP000541033"/>
    </source>
</evidence>
<gene>
    <name evidence="7" type="primary">aroK</name>
    <name evidence="8" type="ORF">FHX76_001008</name>
</gene>
<dbReference type="InterPro" id="IPR031322">
    <property type="entry name" value="Shikimate/glucono_kinase"/>
</dbReference>
<dbReference type="AlphaFoldDB" id="A0A7X5TSK5"/>
<evidence type="ECO:0000256" key="5">
    <source>
        <dbReference type="ARBA" id="ARBA00022840"/>
    </source>
</evidence>
<keyword evidence="3 7" id="KW-0547">Nucleotide-binding</keyword>
<dbReference type="RefSeq" id="WP_167148503.1">
    <property type="nucleotide sequence ID" value="NZ_JAAMOX010000001.1"/>
</dbReference>
<dbReference type="GO" id="GO:0004765">
    <property type="term" value="F:shikimate kinase activity"/>
    <property type="evidence" value="ECO:0007669"/>
    <property type="project" value="UniProtKB-UniRule"/>
</dbReference>
<evidence type="ECO:0000313" key="8">
    <source>
        <dbReference type="EMBL" id="NIH53140.1"/>
    </source>
</evidence>
<dbReference type="GO" id="GO:0009073">
    <property type="term" value="P:aromatic amino acid family biosynthetic process"/>
    <property type="evidence" value="ECO:0007669"/>
    <property type="project" value="UniProtKB-KW"/>
</dbReference>
<evidence type="ECO:0000256" key="1">
    <source>
        <dbReference type="ARBA" id="ARBA00022605"/>
    </source>
</evidence>
<comment type="cofactor">
    <cofactor evidence="7">
        <name>Mg(2+)</name>
        <dbReference type="ChEBI" id="CHEBI:18420"/>
    </cofactor>
    <text evidence="7">Binds 1 Mg(2+) ion per subunit.</text>
</comment>
<keyword evidence="9" id="KW-1185">Reference proteome</keyword>
<feature type="binding site" evidence="7">
    <location>
        <position position="74"/>
    </location>
    <ligand>
        <name>substrate</name>
    </ligand>
</feature>
<evidence type="ECO:0000256" key="2">
    <source>
        <dbReference type="ARBA" id="ARBA00022679"/>
    </source>
</evidence>
<keyword evidence="7" id="KW-0460">Magnesium</keyword>
<dbReference type="InterPro" id="IPR000623">
    <property type="entry name" value="Shikimate_kinase/TSH1"/>
</dbReference>
<dbReference type="InterPro" id="IPR027417">
    <property type="entry name" value="P-loop_NTPase"/>
</dbReference>
<comment type="caution">
    <text evidence="8">The sequence shown here is derived from an EMBL/GenBank/DDBJ whole genome shotgun (WGS) entry which is preliminary data.</text>
</comment>
<dbReference type="PANTHER" id="PTHR21087">
    <property type="entry name" value="SHIKIMATE KINASE"/>
    <property type="match status" value="1"/>
</dbReference>
<dbReference type="PRINTS" id="PR01100">
    <property type="entry name" value="SHIKIMTKNASE"/>
</dbReference>
<comment type="similarity">
    <text evidence="7">Belongs to the shikimate kinase family.</text>
</comment>
<dbReference type="EMBL" id="JAAMOX010000001">
    <property type="protein sequence ID" value="NIH53140.1"/>
    <property type="molecule type" value="Genomic_DNA"/>
</dbReference>
<keyword evidence="6 7" id="KW-0057">Aromatic amino acid biosynthesis</keyword>
<evidence type="ECO:0000256" key="4">
    <source>
        <dbReference type="ARBA" id="ARBA00022777"/>
    </source>
</evidence>
<keyword evidence="4 7" id="KW-0418">Kinase</keyword>
<comment type="subunit">
    <text evidence="7">Monomer.</text>
</comment>
<comment type="pathway">
    <text evidence="7">Metabolic intermediate biosynthesis; chorismate biosynthesis; chorismate from D-erythrose 4-phosphate and phosphoenolpyruvate: step 5/7.</text>
</comment>
<keyword evidence="1 7" id="KW-0028">Amino-acid biosynthesis</keyword>
<accession>A0A7X5TSK5</accession>
<dbReference type="GO" id="GO:0005829">
    <property type="term" value="C:cytosol"/>
    <property type="evidence" value="ECO:0007669"/>
    <property type="project" value="TreeGrafter"/>
</dbReference>
<feature type="binding site" evidence="7">
    <location>
        <position position="33"/>
    </location>
    <ligand>
        <name>Mg(2+)</name>
        <dbReference type="ChEBI" id="CHEBI:18420"/>
    </ligand>
</feature>
<name>A0A7X5TSK5_9MICO</name>
<feature type="binding site" evidence="7">
    <location>
        <position position="155"/>
    </location>
    <ligand>
        <name>substrate</name>
    </ligand>
</feature>
<dbReference type="GO" id="GO:0008652">
    <property type="term" value="P:amino acid biosynthetic process"/>
    <property type="evidence" value="ECO:0007669"/>
    <property type="project" value="UniProtKB-KW"/>
</dbReference>
<keyword evidence="2 7" id="KW-0808">Transferase</keyword>
<sequence>MSINDTTVNNGSQPSDDRHKAIVFIGPTGVGKSAIGQAFAHSRDIGFVDSDAVFVERFGSIPAFFAEHGEIAFREREAIIVADILARPPFDGPYVLSVGGGAILNPDTRALIAKHTVVWLDTELEFVLPRLLGQPDRPLLTGDVAAQWQRIADERRHLYEESATLRFDASTGSVDELVQRISLALMG</sequence>
<dbReference type="GO" id="GO:0009423">
    <property type="term" value="P:chorismate biosynthetic process"/>
    <property type="evidence" value="ECO:0007669"/>
    <property type="project" value="UniProtKB-UniRule"/>
</dbReference>
<reference evidence="8 9" key="1">
    <citation type="submission" date="2020-02" db="EMBL/GenBank/DDBJ databases">
        <title>Sequencing the genomes of 1000 actinobacteria strains.</title>
        <authorList>
            <person name="Klenk H.-P."/>
        </authorList>
    </citation>
    <scope>NUCLEOTIDE SEQUENCE [LARGE SCALE GENOMIC DNA]</scope>
    <source>
        <strain evidence="8 9">DSM 27960</strain>
    </source>
</reference>
<comment type="function">
    <text evidence="7">Catalyzes the specific phosphorylation of the 3-hydroxyl group of shikimic acid using ATP as a cosubstrate.</text>
</comment>
<organism evidence="8 9">
    <name type="scientific">Lysinibacter cavernae</name>
    <dbReference type="NCBI Taxonomy" id="1640652"/>
    <lineage>
        <taxon>Bacteria</taxon>
        <taxon>Bacillati</taxon>
        <taxon>Actinomycetota</taxon>
        <taxon>Actinomycetes</taxon>
        <taxon>Micrococcales</taxon>
        <taxon>Microbacteriaceae</taxon>
        <taxon>Lysinibacter</taxon>
    </lineage>
</organism>
<dbReference type="GO" id="GO:0005524">
    <property type="term" value="F:ATP binding"/>
    <property type="evidence" value="ECO:0007669"/>
    <property type="project" value="UniProtKB-UniRule"/>
</dbReference>
<keyword evidence="7" id="KW-0963">Cytoplasm</keyword>
<dbReference type="UniPathway" id="UPA00053">
    <property type="reaction ID" value="UER00088"/>
</dbReference>
<proteinExistence type="inferred from homology"/>
<dbReference type="Gene3D" id="3.40.50.300">
    <property type="entry name" value="P-loop containing nucleotide triphosphate hydrolases"/>
    <property type="match status" value="1"/>
</dbReference>
<evidence type="ECO:0000256" key="6">
    <source>
        <dbReference type="ARBA" id="ARBA00023141"/>
    </source>
</evidence>
<feature type="binding site" evidence="7">
    <location>
        <position position="137"/>
    </location>
    <ligand>
        <name>ATP</name>
        <dbReference type="ChEBI" id="CHEBI:30616"/>
    </ligand>
</feature>
<comment type="catalytic activity">
    <reaction evidence="7">
        <text>shikimate + ATP = 3-phosphoshikimate + ADP + H(+)</text>
        <dbReference type="Rhea" id="RHEA:13121"/>
        <dbReference type="ChEBI" id="CHEBI:15378"/>
        <dbReference type="ChEBI" id="CHEBI:30616"/>
        <dbReference type="ChEBI" id="CHEBI:36208"/>
        <dbReference type="ChEBI" id="CHEBI:145989"/>
        <dbReference type="ChEBI" id="CHEBI:456216"/>
        <dbReference type="EC" id="2.7.1.71"/>
    </reaction>
</comment>
<keyword evidence="5 7" id="KW-0067">ATP-binding</keyword>
<dbReference type="Pfam" id="PF01202">
    <property type="entry name" value="SKI"/>
    <property type="match status" value="1"/>
</dbReference>
<feature type="binding site" evidence="7">
    <location>
        <position position="100"/>
    </location>
    <ligand>
        <name>substrate</name>
    </ligand>
</feature>
<comment type="subcellular location">
    <subcellularLocation>
        <location evidence="7">Cytoplasm</location>
    </subcellularLocation>
</comment>
<dbReference type="HAMAP" id="MF_00109">
    <property type="entry name" value="Shikimate_kinase"/>
    <property type="match status" value="1"/>
</dbReference>
<dbReference type="PANTHER" id="PTHR21087:SF16">
    <property type="entry name" value="SHIKIMATE KINASE 1, CHLOROPLASTIC"/>
    <property type="match status" value="1"/>
</dbReference>
<dbReference type="SUPFAM" id="SSF52540">
    <property type="entry name" value="P-loop containing nucleoside triphosphate hydrolases"/>
    <property type="match status" value="1"/>
</dbReference>
<protein>
    <recommendedName>
        <fullName evidence="7">Shikimate kinase</fullName>
        <shortName evidence="7">SK</shortName>
        <ecNumber evidence="7">2.7.1.71</ecNumber>
    </recommendedName>
</protein>
<keyword evidence="7" id="KW-0479">Metal-binding</keyword>
<dbReference type="CDD" id="cd00464">
    <property type="entry name" value="SK"/>
    <property type="match status" value="1"/>
</dbReference>